<dbReference type="AlphaFoldDB" id="A0A542DD69"/>
<dbReference type="EMBL" id="VFML01000001">
    <property type="protein sequence ID" value="TQJ01019.1"/>
    <property type="molecule type" value="Genomic_DNA"/>
</dbReference>
<keyword evidence="3" id="KW-1185">Reference proteome</keyword>
<gene>
    <name evidence="2" type="ORF">FB471_0681</name>
</gene>
<feature type="transmembrane region" description="Helical" evidence="1">
    <location>
        <begin position="32"/>
        <end position="62"/>
    </location>
</feature>
<keyword evidence="1" id="KW-1133">Transmembrane helix</keyword>
<keyword evidence="1" id="KW-0472">Membrane</keyword>
<evidence type="ECO:0000313" key="2">
    <source>
        <dbReference type="EMBL" id="TQJ01019.1"/>
    </source>
</evidence>
<evidence type="ECO:0000256" key="1">
    <source>
        <dbReference type="SAM" id="Phobius"/>
    </source>
</evidence>
<sequence>MARPQASPTSGSLTTMQIASKETTLNATQTGIIAGLVLGLAASQSFIAFLITLAVGVIGLVVGRVLDGELDLGDVFGRGRDR</sequence>
<accession>A0A542DD69</accession>
<name>A0A542DD69_AMYCI</name>
<dbReference type="Proteomes" id="UP000320876">
    <property type="component" value="Unassembled WGS sequence"/>
</dbReference>
<organism evidence="2 3">
    <name type="scientific">Amycolatopsis cihanbeyliensis</name>
    <dbReference type="NCBI Taxonomy" id="1128664"/>
    <lineage>
        <taxon>Bacteria</taxon>
        <taxon>Bacillati</taxon>
        <taxon>Actinomycetota</taxon>
        <taxon>Actinomycetes</taxon>
        <taxon>Pseudonocardiales</taxon>
        <taxon>Pseudonocardiaceae</taxon>
        <taxon>Amycolatopsis</taxon>
    </lineage>
</organism>
<keyword evidence="1" id="KW-0812">Transmembrane</keyword>
<evidence type="ECO:0000313" key="3">
    <source>
        <dbReference type="Proteomes" id="UP000320876"/>
    </source>
</evidence>
<protein>
    <recommendedName>
        <fullName evidence="4">Small integral membrane protein DUF2273</fullName>
    </recommendedName>
</protein>
<evidence type="ECO:0008006" key="4">
    <source>
        <dbReference type="Google" id="ProtNLM"/>
    </source>
</evidence>
<comment type="caution">
    <text evidence="2">The sequence shown here is derived from an EMBL/GenBank/DDBJ whole genome shotgun (WGS) entry which is preliminary data.</text>
</comment>
<proteinExistence type="predicted"/>
<reference evidence="2 3" key="1">
    <citation type="submission" date="2019-06" db="EMBL/GenBank/DDBJ databases">
        <title>Sequencing the genomes of 1000 actinobacteria strains.</title>
        <authorList>
            <person name="Klenk H.-P."/>
        </authorList>
    </citation>
    <scope>NUCLEOTIDE SEQUENCE [LARGE SCALE GENOMIC DNA]</scope>
    <source>
        <strain evidence="2 3">DSM 45679</strain>
    </source>
</reference>